<accession>A0A2V3ID72</accession>
<dbReference type="EMBL" id="NBIV01000376">
    <property type="protein sequence ID" value="PXF40032.1"/>
    <property type="molecule type" value="Genomic_DNA"/>
</dbReference>
<reference evidence="1 2" key="1">
    <citation type="journal article" date="2018" name="Mol. Biol. Evol.">
        <title>Analysis of the draft genome of the red seaweed Gracilariopsis chorda provides insights into genome size evolution in Rhodophyta.</title>
        <authorList>
            <person name="Lee J."/>
            <person name="Yang E.C."/>
            <person name="Graf L."/>
            <person name="Yang J.H."/>
            <person name="Qiu H."/>
            <person name="Zel Zion U."/>
            <person name="Chan C.X."/>
            <person name="Stephens T.G."/>
            <person name="Weber A.P.M."/>
            <person name="Boo G.H."/>
            <person name="Boo S.M."/>
            <person name="Kim K.M."/>
            <person name="Shin Y."/>
            <person name="Jung M."/>
            <person name="Lee S.J."/>
            <person name="Yim H.S."/>
            <person name="Lee J.H."/>
            <person name="Bhattacharya D."/>
            <person name="Yoon H.S."/>
        </authorList>
    </citation>
    <scope>NUCLEOTIDE SEQUENCE [LARGE SCALE GENOMIC DNA]</scope>
    <source>
        <strain evidence="1 2">SKKU-2015</strain>
        <tissue evidence="1">Whole body</tissue>
    </source>
</reference>
<evidence type="ECO:0000313" key="2">
    <source>
        <dbReference type="Proteomes" id="UP000247409"/>
    </source>
</evidence>
<comment type="caution">
    <text evidence="1">The sequence shown here is derived from an EMBL/GenBank/DDBJ whole genome shotgun (WGS) entry which is preliminary data.</text>
</comment>
<dbReference type="InterPro" id="IPR036895">
    <property type="entry name" value="Uracil-DNA_glycosylase-like_sf"/>
</dbReference>
<sequence length="205" mass="23523">MSSMRFIIKAAAMAKYNIGVDMDLAYLRKLISNEHVVSPQQWFQRMIAQGVLFFNASLTTGGSKTNSGHTEFWRPVLRCIIERILVAKSKLQVSDKPRGLVLCWWGSSMKKTNICMVLSNYRHLPVQQIDWYNPAARGEWFCRGSQHFSVVNKKMAELGRERIDWLPTEIESIANRKVLVPAALKDFMLNTKHGHTTYLGHRQGK</sequence>
<dbReference type="STRING" id="448386.A0A2V3ID72"/>
<dbReference type="OrthoDB" id="423533at2759"/>
<dbReference type="PANTHER" id="PTHR11264:SF8">
    <property type="entry name" value="URACIL-DNA GLYCOSYLASE-LIKE DOMAIN-CONTAINING PROTEIN"/>
    <property type="match status" value="1"/>
</dbReference>
<proteinExistence type="predicted"/>
<dbReference type="GO" id="GO:0005634">
    <property type="term" value="C:nucleus"/>
    <property type="evidence" value="ECO:0007669"/>
    <property type="project" value="TreeGrafter"/>
</dbReference>
<name>A0A2V3ID72_9FLOR</name>
<dbReference type="Gene3D" id="3.40.470.10">
    <property type="entry name" value="Uracil-DNA glycosylase-like domain"/>
    <property type="match status" value="1"/>
</dbReference>
<dbReference type="SUPFAM" id="SSF52141">
    <property type="entry name" value="Uracil-DNA glycosylase-like"/>
    <property type="match status" value="1"/>
</dbReference>
<dbReference type="InterPro" id="IPR002043">
    <property type="entry name" value="UDG_fam1"/>
</dbReference>
<organism evidence="1 2">
    <name type="scientific">Gracilariopsis chorda</name>
    <dbReference type="NCBI Taxonomy" id="448386"/>
    <lineage>
        <taxon>Eukaryota</taxon>
        <taxon>Rhodophyta</taxon>
        <taxon>Florideophyceae</taxon>
        <taxon>Rhodymeniophycidae</taxon>
        <taxon>Gracilariales</taxon>
        <taxon>Gracilariaceae</taxon>
        <taxon>Gracilariopsis</taxon>
    </lineage>
</organism>
<gene>
    <name evidence="1" type="ORF">BWQ96_10259</name>
</gene>
<keyword evidence="2" id="KW-1185">Reference proteome</keyword>
<dbReference type="GO" id="GO:0005739">
    <property type="term" value="C:mitochondrion"/>
    <property type="evidence" value="ECO:0007669"/>
    <property type="project" value="TreeGrafter"/>
</dbReference>
<dbReference type="AlphaFoldDB" id="A0A2V3ID72"/>
<dbReference type="PANTHER" id="PTHR11264">
    <property type="entry name" value="URACIL-DNA GLYCOSYLASE"/>
    <property type="match status" value="1"/>
</dbReference>
<protein>
    <submittedName>
        <fullName evidence="1">Uracil-DNA glycosylase</fullName>
    </submittedName>
</protein>
<dbReference type="Proteomes" id="UP000247409">
    <property type="component" value="Unassembled WGS sequence"/>
</dbReference>
<dbReference type="GO" id="GO:0097510">
    <property type="term" value="P:base-excision repair, AP site formation via deaminated base removal"/>
    <property type="evidence" value="ECO:0007669"/>
    <property type="project" value="TreeGrafter"/>
</dbReference>
<dbReference type="GO" id="GO:0004844">
    <property type="term" value="F:uracil DNA N-glycosylase activity"/>
    <property type="evidence" value="ECO:0007669"/>
    <property type="project" value="InterPro"/>
</dbReference>
<evidence type="ECO:0000313" key="1">
    <source>
        <dbReference type="EMBL" id="PXF40032.1"/>
    </source>
</evidence>